<dbReference type="Proteomes" id="UP000608662">
    <property type="component" value="Unassembled WGS sequence"/>
</dbReference>
<sequence length="86" mass="9728">MNRHFEDTRYYLTRAATTAKRGFAAELEPAVTRVRELTGREPDPRAGRLDEVSLDPRAVRTAVVEGATDVIGTVCDRITARRRNER</sequence>
<evidence type="ECO:0000313" key="1">
    <source>
        <dbReference type="EMBL" id="NLV10219.1"/>
    </source>
</evidence>
<dbReference type="EMBL" id="WOYG01000001">
    <property type="protein sequence ID" value="NLV10219.1"/>
    <property type="molecule type" value="Genomic_DNA"/>
</dbReference>
<dbReference type="OrthoDB" id="206274at2157"/>
<dbReference type="RefSeq" id="WP_170092368.1">
    <property type="nucleotide sequence ID" value="NZ_WOYG01000001.1"/>
</dbReference>
<dbReference type="Pfam" id="PF24430">
    <property type="entry name" value="DUF7553"/>
    <property type="match status" value="1"/>
</dbReference>
<protein>
    <submittedName>
        <fullName evidence="1">Uncharacterized protein</fullName>
    </submittedName>
</protein>
<gene>
    <name evidence="1" type="ORF">GOC74_09780</name>
</gene>
<organism evidence="1 2">
    <name type="scientific">Halomicrobium mukohataei</name>
    <dbReference type="NCBI Taxonomy" id="57705"/>
    <lineage>
        <taxon>Archaea</taxon>
        <taxon>Methanobacteriati</taxon>
        <taxon>Methanobacteriota</taxon>
        <taxon>Stenosarchaea group</taxon>
        <taxon>Halobacteria</taxon>
        <taxon>Halobacteriales</taxon>
        <taxon>Haloarculaceae</taxon>
        <taxon>Halomicrobium</taxon>
    </lineage>
</organism>
<reference evidence="1" key="1">
    <citation type="submission" date="2019-12" db="EMBL/GenBank/DDBJ databases">
        <title>Whole-genome sequence of Halomicrobium mukohataei pws1.</title>
        <authorList>
            <person name="Verma D.K."/>
            <person name="Gopal K."/>
            <person name="Prasad E.S."/>
        </authorList>
    </citation>
    <scope>NUCLEOTIDE SEQUENCE</scope>
    <source>
        <strain evidence="1">Pws1</strain>
    </source>
</reference>
<comment type="caution">
    <text evidence="1">The sequence shown here is derived from an EMBL/GenBank/DDBJ whole genome shotgun (WGS) entry which is preliminary data.</text>
</comment>
<dbReference type="InterPro" id="IPR055975">
    <property type="entry name" value="DUF7553"/>
</dbReference>
<accession>A0A847UAZ8</accession>
<evidence type="ECO:0000313" key="2">
    <source>
        <dbReference type="Proteomes" id="UP000608662"/>
    </source>
</evidence>
<name>A0A847UAZ8_9EURY</name>
<proteinExistence type="predicted"/>
<dbReference type="AlphaFoldDB" id="A0A847UAZ8"/>